<organism evidence="3 4">
    <name type="scientific">Herbaspirillum lusitanum</name>
    <dbReference type="NCBI Taxonomy" id="213312"/>
    <lineage>
        <taxon>Bacteria</taxon>
        <taxon>Pseudomonadati</taxon>
        <taxon>Pseudomonadota</taxon>
        <taxon>Betaproteobacteria</taxon>
        <taxon>Burkholderiales</taxon>
        <taxon>Oxalobacteraceae</taxon>
        <taxon>Herbaspirillum</taxon>
    </lineage>
</organism>
<gene>
    <name evidence="3" type="ORF">PQR62_07030</name>
</gene>
<dbReference type="EMBL" id="JAQQFM010000003">
    <property type="protein sequence ID" value="MFL9924009.1"/>
    <property type="molecule type" value="Genomic_DNA"/>
</dbReference>
<dbReference type="Proteomes" id="UP001629246">
    <property type="component" value="Unassembled WGS sequence"/>
</dbReference>
<dbReference type="RefSeq" id="WP_408156211.1">
    <property type="nucleotide sequence ID" value="NZ_JAQQFM010000003.1"/>
</dbReference>
<keyword evidence="4" id="KW-1185">Reference proteome</keyword>
<reference evidence="3 4" key="1">
    <citation type="journal article" date="2024" name="Chem. Sci.">
        <title>Discovery of megapolipeptins by genome mining of a Burkholderiales bacteria collection.</title>
        <authorList>
            <person name="Paulo B.S."/>
            <person name="Recchia M.J.J."/>
            <person name="Lee S."/>
            <person name="Fergusson C.H."/>
            <person name="Romanowski S.B."/>
            <person name="Hernandez A."/>
            <person name="Krull N."/>
            <person name="Liu D.Y."/>
            <person name="Cavanagh H."/>
            <person name="Bos A."/>
            <person name="Gray C.A."/>
            <person name="Murphy B.T."/>
            <person name="Linington R.G."/>
            <person name="Eustaquio A.S."/>
        </authorList>
    </citation>
    <scope>NUCLEOTIDE SEQUENCE [LARGE SCALE GENOMIC DNA]</scope>
    <source>
        <strain evidence="3 4">RL21-008-BIB-A</strain>
    </source>
</reference>
<keyword evidence="1" id="KW-0175">Coiled coil</keyword>
<keyword evidence="2" id="KW-1133">Transmembrane helix</keyword>
<feature type="coiled-coil region" evidence="1">
    <location>
        <begin position="30"/>
        <end position="61"/>
    </location>
</feature>
<accession>A0ABW9A6E8</accession>
<keyword evidence="2" id="KW-0472">Membrane</keyword>
<sequence length="258" mass="28731">MNTSAAFTPSELDLQAYADGQADATLRNKIEAYLERHPEALREIEQLRQDAQALRLALEAVPATALPARLDPFRIRRELRSRTQRRVAIAASLVLTLSLGTLGGWQMRDMSMRKTYLPMADATQAYRMFAGNDMAQAVDLKSSESAPLQDWLNHHFVQAAPLPDFSAYGFKPVGGRLMASDKGAAAMVLYQNPQGQAVVYYVRPPGELFNFGSGNRQDGNLLTQYWRQGRYFYAVVSPANNPATLPVQRAIEPDRPQT</sequence>
<feature type="transmembrane region" description="Helical" evidence="2">
    <location>
        <begin position="87"/>
        <end position="105"/>
    </location>
</feature>
<name>A0ABW9A6E8_9BURK</name>
<evidence type="ECO:0000256" key="1">
    <source>
        <dbReference type="SAM" id="Coils"/>
    </source>
</evidence>
<protein>
    <submittedName>
        <fullName evidence="3">Anti-sigma factor</fullName>
    </submittedName>
</protein>
<comment type="caution">
    <text evidence="3">The sequence shown here is derived from an EMBL/GenBank/DDBJ whole genome shotgun (WGS) entry which is preliminary data.</text>
</comment>
<keyword evidence="2" id="KW-0812">Transmembrane</keyword>
<evidence type="ECO:0000256" key="2">
    <source>
        <dbReference type="SAM" id="Phobius"/>
    </source>
</evidence>
<evidence type="ECO:0000313" key="4">
    <source>
        <dbReference type="Proteomes" id="UP001629246"/>
    </source>
</evidence>
<evidence type="ECO:0000313" key="3">
    <source>
        <dbReference type="EMBL" id="MFL9924009.1"/>
    </source>
</evidence>
<proteinExistence type="predicted"/>